<organism evidence="1 2">
    <name type="scientific">Kutzneria kofuensis</name>
    <dbReference type="NCBI Taxonomy" id="103725"/>
    <lineage>
        <taxon>Bacteria</taxon>
        <taxon>Bacillati</taxon>
        <taxon>Actinomycetota</taxon>
        <taxon>Actinomycetes</taxon>
        <taxon>Pseudonocardiales</taxon>
        <taxon>Pseudonocardiaceae</taxon>
        <taxon>Kutzneria</taxon>
    </lineage>
</organism>
<reference evidence="1 2" key="1">
    <citation type="submission" date="2020-08" db="EMBL/GenBank/DDBJ databases">
        <title>Sequencing the genomes of 1000 actinobacteria strains.</title>
        <authorList>
            <person name="Klenk H.-P."/>
        </authorList>
    </citation>
    <scope>NUCLEOTIDE SEQUENCE [LARGE SCALE GENOMIC DNA]</scope>
    <source>
        <strain evidence="1 2">DSM 43851</strain>
    </source>
</reference>
<dbReference type="AlphaFoldDB" id="A0A7W9NKX5"/>
<dbReference type="Proteomes" id="UP000585638">
    <property type="component" value="Unassembled WGS sequence"/>
</dbReference>
<keyword evidence="2" id="KW-1185">Reference proteome</keyword>
<comment type="caution">
    <text evidence="1">The sequence shown here is derived from an EMBL/GenBank/DDBJ whole genome shotgun (WGS) entry which is preliminary data.</text>
</comment>
<evidence type="ECO:0000313" key="1">
    <source>
        <dbReference type="EMBL" id="MBB5896480.1"/>
    </source>
</evidence>
<gene>
    <name evidence="1" type="ORF">BJ998_007676</name>
</gene>
<dbReference type="RefSeq" id="WP_425558937.1">
    <property type="nucleotide sequence ID" value="NZ_BAAAWY010000016.1"/>
</dbReference>
<name>A0A7W9NKX5_9PSEU</name>
<sequence>MSGRVVVEVGEESAGAAEHAQPPQRCAAQGHHCHQGQIGRGCIKFARNDACSFCSIRFGGMWRNSVPSAEAAWQVIHAAHTAGYDYLYLTADELPLMFGRLLLWRSWTGCKRGIGSRFARSEPRSRVRGCLLG</sequence>
<dbReference type="EMBL" id="JACHIR010000001">
    <property type="protein sequence ID" value="MBB5896480.1"/>
    <property type="molecule type" value="Genomic_DNA"/>
</dbReference>
<evidence type="ECO:0000313" key="2">
    <source>
        <dbReference type="Proteomes" id="UP000585638"/>
    </source>
</evidence>
<proteinExistence type="predicted"/>
<protein>
    <submittedName>
        <fullName evidence="1">Uncharacterized protein</fullName>
    </submittedName>
</protein>
<accession>A0A7W9NKX5</accession>